<dbReference type="KEGG" id="daf:Desaf_3019"/>
<dbReference type="Pfam" id="PF00849">
    <property type="entry name" value="PseudoU_synth_2"/>
    <property type="match status" value="1"/>
</dbReference>
<dbReference type="NCBIfam" id="TIGR00093">
    <property type="entry name" value="pseudouridine synthase"/>
    <property type="match status" value="1"/>
</dbReference>
<dbReference type="CDD" id="cd02870">
    <property type="entry name" value="PseudoU_synth_RsuA_like"/>
    <property type="match status" value="1"/>
</dbReference>
<keyword evidence="3" id="KW-0694">RNA-binding</keyword>
<dbReference type="GO" id="GO:0120159">
    <property type="term" value="F:rRNA pseudouridine synthase activity"/>
    <property type="evidence" value="ECO:0007669"/>
    <property type="project" value="UniProtKB-ARBA"/>
</dbReference>
<dbReference type="InterPro" id="IPR020103">
    <property type="entry name" value="PsdUridine_synth_cat_dom_sf"/>
</dbReference>
<gene>
    <name evidence="6" type="ORF">Desaf_3019</name>
</gene>
<dbReference type="SMART" id="SM00363">
    <property type="entry name" value="S4"/>
    <property type="match status" value="1"/>
</dbReference>
<evidence type="ECO:0000256" key="2">
    <source>
        <dbReference type="ARBA" id="ARBA00023235"/>
    </source>
</evidence>
<dbReference type="Gene3D" id="3.10.290.10">
    <property type="entry name" value="RNA-binding S4 domain"/>
    <property type="match status" value="1"/>
</dbReference>
<dbReference type="eggNOG" id="COG1187">
    <property type="taxonomic scope" value="Bacteria"/>
</dbReference>
<dbReference type="Pfam" id="PF01479">
    <property type="entry name" value="S4"/>
    <property type="match status" value="1"/>
</dbReference>
<evidence type="ECO:0000256" key="4">
    <source>
        <dbReference type="RuleBase" id="RU003887"/>
    </source>
</evidence>
<accession>F3Z2I7</accession>
<proteinExistence type="inferred from homology"/>
<evidence type="ECO:0000256" key="3">
    <source>
        <dbReference type="PROSITE-ProRule" id="PRU00182"/>
    </source>
</evidence>
<dbReference type="PROSITE" id="PS01149">
    <property type="entry name" value="PSI_RSU"/>
    <property type="match status" value="1"/>
</dbReference>
<dbReference type="InterPro" id="IPR018496">
    <property type="entry name" value="PsdUridine_synth_RsuA/RluB_CS"/>
</dbReference>
<dbReference type="InterPro" id="IPR020094">
    <property type="entry name" value="TruA/RsuA/RluB/E/F_N"/>
</dbReference>
<dbReference type="Proteomes" id="UP000007844">
    <property type="component" value="Chromosome"/>
</dbReference>
<evidence type="ECO:0000313" key="6">
    <source>
        <dbReference type="EMBL" id="EGJ51320.1"/>
    </source>
</evidence>
<dbReference type="InterPro" id="IPR000748">
    <property type="entry name" value="PsdUridine_synth_RsuA/RluB/E/F"/>
</dbReference>
<dbReference type="InterPro" id="IPR042092">
    <property type="entry name" value="PsdUridine_s_RsuA/RluB/E/F_cat"/>
</dbReference>
<name>F3Z2I7_DESAF</name>
<dbReference type="PANTHER" id="PTHR47683">
    <property type="entry name" value="PSEUDOURIDINE SYNTHASE FAMILY PROTEIN-RELATED"/>
    <property type="match status" value="1"/>
</dbReference>
<keyword evidence="7" id="KW-1185">Reference proteome</keyword>
<keyword evidence="2 4" id="KW-0413">Isomerase</keyword>
<dbReference type="EC" id="5.4.99.-" evidence="4"/>
<dbReference type="InterPro" id="IPR006145">
    <property type="entry name" value="PsdUridine_synth_RsuA/RluA"/>
</dbReference>
<dbReference type="Gene3D" id="3.30.70.1560">
    <property type="entry name" value="Alpha-L RNA-binding motif"/>
    <property type="match status" value="1"/>
</dbReference>
<organism evidence="6 7">
    <name type="scientific">Desulfocurvibacter africanus subsp. africanus str. Walvis Bay</name>
    <dbReference type="NCBI Taxonomy" id="690850"/>
    <lineage>
        <taxon>Bacteria</taxon>
        <taxon>Pseudomonadati</taxon>
        <taxon>Thermodesulfobacteriota</taxon>
        <taxon>Desulfovibrionia</taxon>
        <taxon>Desulfovibrionales</taxon>
        <taxon>Desulfovibrionaceae</taxon>
        <taxon>Desulfocurvibacter</taxon>
    </lineage>
</organism>
<dbReference type="STRING" id="690850.Desaf_3019"/>
<dbReference type="InterPro" id="IPR002942">
    <property type="entry name" value="S4_RNA-bd"/>
</dbReference>
<dbReference type="HOGENOM" id="CLU_024979_1_2_7"/>
<comment type="similarity">
    <text evidence="1 4">Belongs to the pseudouridine synthase RsuA family.</text>
</comment>
<reference evidence="6 7" key="1">
    <citation type="journal article" date="2011" name="J. Bacteriol.">
        <title>Genome sequence of the mercury-methylating and pleomorphic Desulfovibrio africanus Strain Walvis Bay.</title>
        <authorList>
            <person name="Brown S.D."/>
            <person name="Wall J.D."/>
            <person name="Kucken A.M."/>
            <person name="Gilmour C.C."/>
            <person name="Podar M."/>
            <person name="Brandt C.C."/>
            <person name="Teshima H."/>
            <person name="Detter J.C."/>
            <person name="Han C.S."/>
            <person name="Land M.L."/>
            <person name="Lucas S."/>
            <person name="Han J."/>
            <person name="Pennacchio L."/>
            <person name="Nolan M."/>
            <person name="Pitluck S."/>
            <person name="Woyke T."/>
            <person name="Goodwin L."/>
            <person name="Palumbo A.V."/>
            <person name="Elias D.A."/>
        </authorList>
    </citation>
    <scope>NUCLEOTIDE SEQUENCE [LARGE SCALE GENOMIC DNA]</scope>
    <source>
        <strain evidence="6 7">Walvis Bay</strain>
    </source>
</reference>
<dbReference type="RefSeq" id="WP_014260968.1">
    <property type="nucleotide sequence ID" value="NC_016629.1"/>
</dbReference>
<protein>
    <recommendedName>
        <fullName evidence="4">Pseudouridine synthase</fullName>
        <ecNumber evidence="4">5.4.99.-</ecNumber>
    </recommendedName>
</protein>
<evidence type="ECO:0000256" key="1">
    <source>
        <dbReference type="ARBA" id="ARBA00008348"/>
    </source>
</evidence>
<dbReference type="InterPro" id="IPR050343">
    <property type="entry name" value="RsuA_PseudoU_synthase"/>
</dbReference>
<evidence type="ECO:0000313" key="7">
    <source>
        <dbReference type="Proteomes" id="UP000007844"/>
    </source>
</evidence>
<dbReference type="EMBL" id="CP003221">
    <property type="protein sequence ID" value="EGJ51320.1"/>
    <property type="molecule type" value="Genomic_DNA"/>
</dbReference>
<dbReference type="AlphaFoldDB" id="F3Z2I7"/>
<dbReference type="GO" id="GO:0000455">
    <property type="term" value="P:enzyme-directed rRNA pseudouridine synthesis"/>
    <property type="evidence" value="ECO:0007669"/>
    <property type="project" value="UniProtKB-ARBA"/>
</dbReference>
<feature type="domain" description="RNA-binding S4" evidence="5">
    <location>
        <begin position="1"/>
        <end position="63"/>
    </location>
</feature>
<dbReference type="PROSITE" id="PS50889">
    <property type="entry name" value="S4"/>
    <property type="match status" value="1"/>
</dbReference>
<dbReference type="Gene3D" id="3.30.70.580">
    <property type="entry name" value="Pseudouridine synthase I, catalytic domain, N-terminal subdomain"/>
    <property type="match status" value="1"/>
</dbReference>
<dbReference type="SUPFAM" id="SSF55120">
    <property type="entry name" value="Pseudouridine synthase"/>
    <property type="match status" value="1"/>
</dbReference>
<dbReference type="InterPro" id="IPR036986">
    <property type="entry name" value="S4_RNA-bd_sf"/>
</dbReference>
<dbReference type="GO" id="GO:0003723">
    <property type="term" value="F:RNA binding"/>
    <property type="evidence" value="ECO:0007669"/>
    <property type="project" value="UniProtKB-KW"/>
</dbReference>
<dbReference type="FunFam" id="3.10.290.10:FF:000003">
    <property type="entry name" value="Pseudouridine synthase"/>
    <property type="match status" value="1"/>
</dbReference>
<dbReference type="CDD" id="cd00165">
    <property type="entry name" value="S4"/>
    <property type="match status" value="1"/>
</dbReference>
<dbReference type="PANTHER" id="PTHR47683:SF2">
    <property type="entry name" value="RNA-BINDING S4 DOMAIN-CONTAINING PROTEIN"/>
    <property type="match status" value="1"/>
</dbReference>
<sequence length="254" mass="28012">MRLNKALAMAGVCSRRKADELVFAGNVAVNGITASSPGIQVDPQNDIVTVFGKPVAFLPQEGQATEHAYYMLNKPVEVVTTASDPQGRRTVLEILPEEVRKRRVFPVGRLDFFSEGLLLLTSDGDLTYRMTHPRYHLPKVYEVLVRGEVTRDKLEAMRRGMTLAEGEKLAPVEVKVLDKQMLGKTLLELTLIQGINRQIRRMCRDLGLTVLKLRRTCEGPLSLGALPTGKLRTLTPAEVKVLKTAVAVGIPGSE</sequence>
<evidence type="ECO:0000259" key="5">
    <source>
        <dbReference type="SMART" id="SM00363"/>
    </source>
</evidence>
<dbReference type="SUPFAM" id="SSF55174">
    <property type="entry name" value="Alpha-L RNA-binding motif"/>
    <property type="match status" value="1"/>
</dbReference>